<dbReference type="InterPro" id="IPR036271">
    <property type="entry name" value="Tet_transcr_reg_TetR-rel_C_sf"/>
</dbReference>
<dbReference type="SUPFAM" id="SSF48498">
    <property type="entry name" value="Tetracyclin repressor-like, C-terminal domain"/>
    <property type="match status" value="1"/>
</dbReference>
<dbReference type="Gene3D" id="1.10.10.60">
    <property type="entry name" value="Homeodomain-like"/>
    <property type="match status" value="1"/>
</dbReference>
<keyword evidence="1" id="KW-0805">Transcription regulation</keyword>
<evidence type="ECO:0000256" key="3">
    <source>
        <dbReference type="ARBA" id="ARBA00023163"/>
    </source>
</evidence>
<dbReference type="InterPro" id="IPR009057">
    <property type="entry name" value="Homeodomain-like_sf"/>
</dbReference>
<dbReference type="PANTHER" id="PTHR30055">
    <property type="entry name" value="HTH-TYPE TRANSCRIPTIONAL REGULATOR RUTR"/>
    <property type="match status" value="1"/>
</dbReference>
<dbReference type="InterPro" id="IPR039536">
    <property type="entry name" value="TetR_C_Proteobacteria"/>
</dbReference>
<evidence type="ECO:0000256" key="2">
    <source>
        <dbReference type="ARBA" id="ARBA00023125"/>
    </source>
</evidence>
<keyword evidence="2" id="KW-0238">DNA-binding</keyword>
<dbReference type="PROSITE" id="PS01081">
    <property type="entry name" value="HTH_TETR_1"/>
    <property type="match status" value="1"/>
</dbReference>
<dbReference type="Gene3D" id="1.10.357.10">
    <property type="entry name" value="Tetracycline Repressor, domain 2"/>
    <property type="match status" value="1"/>
</dbReference>
<dbReference type="SUPFAM" id="SSF46689">
    <property type="entry name" value="Homeodomain-like"/>
    <property type="match status" value="1"/>
</dbReference>
<dbReference type="InterPro" id="IPR023772">
    <property type="entry name" value="DNA-bd_HTH_TetR-type_CS"/>
</dbReference>
<dbReference type="EMBL" id="FNAY01000010">
    <property type="protein sequence ID" value="SDF37829.1"/>
    <property type="molecule type" value="Genomic_DNA"/>
</dbReference>
<dbReference type="GO" id="GO:0000976">
    <property type="term" value="F:transcription cis-regulatory region binding"/>
    <property type="evidence" value="ECO:0007669"/>
    <property type="project" value="TreeGrafter"/>
</dbReference>
<dbReference type="InterPro" id="IPR001647">
    <property type="entry name" value="HTH_TetR"/>
</dbReference>
<dbReference type="Pfam" id="PF14246">
    <property type="entry name" value="TetR_C_7"/>
    <property type="match status" value="1"/>
</dbReference>
<dbReference type="PROSITE" id="PS50977">
    <property type="entry name" value="HTH_TETR_2"/>
    <property type="match status" value="1"/>
</dbReference>
<dbReference type="OrthoDB" id="9816431at2"/>
<gene>
    <name evidence="4" type="ORF">SAMN04244550_02137</name>
</gene>
<protein>
    <submittedName>
        <fullName evidence="4">Transcriptional regulator, TetR family</fullName>
    </submittedName>
</protein>
<dbReference type="FunFam" id="1.10.10.60:FF:000141">
    <property type="entry name" value="TetR family transcriptional regulator"/>
    <property type="match status" value="1"/>
</dbReference>
<proteinExistence type="predicted"/>
<dbReference type="InterPro" id="IPR050109">
    <property type="entry name" value="HTH-type_TetR-like_transc_reg"/>
</dbReference>
<name>A0A0Q0UKA2_RHOCA</name>
<dbReference type="Proteomes" id="UP000183812">
    <property type="component" value="Unassembled WGS sequence"/>
</dbReference>
<dbReference type="RefSeq" id="WP_055209354.1">
    <property type="nucleotide sequence ID" value="NZ_CP061202.1"/>
</dbReference>
<accession>A0A0Q0UKA2</accession>
<dbReference type="PRINTS" id="PR00455">
    <property type="entry name" value="HTHTETR"/>
</dbReference>
<dbReference type="Pfam" id="PF00440">
    <property type="entry name" value="TetR_N"/>
    <property type="match status" value="1"/>
</dbReference>
<dbReference type="GO" id="GO:0003700">
    <property type="term" value="F:DNA-binding transcription factor activity"/>
    <property type="evidence" value="ECO:0007669"/>
    <property type="project" value="TreeGrafter"/>
</dbReference>
<sequence length="208" mass="23324">MTQVQIGIKKGRKFDQVLDGARKVFLRDGFEGASVDDIAREAGVSKATLYSYFPDKRLLFMAIATGECQRQADDALEFINEGDRPVREVLRYAANKLIDYITSPLGLQTYRLCVAETDRFPALGQQFYASGPLLVRSRMVDYLRKAVARGELQIEDFELAADQFAELCKVDAYHGFICGVTSDYPPARRARVIEGAIEMFLARYGARG</sequence>
<dbReference type="AlphaFoldDB" id="A0A0Q0UKA2"/>
<organism evidence="4 5">
    <name type="scientific">Rhodobacter capsulatus</name>
    <name type="common">Rhodopseudomonas capsulata</name>
    <dbReference type="NCBI Taxonomy" id="1061"/>
    <lineage>
        <taxon>Bacteria</taxon>
        <taxon>Pseudomonadati</taxon>
        <taxon>Pseudomonadota</taxon>
        <taxon>Alphaproteobacteria</taxon>
        <taxon>Rhodobacterales</taxon>
        <taxon>Rhodobacter group</taxon>
        <taxon>Rhodobacter</taxon>
    </lineage>
</organism>
<evidence type="ECO:0000313" key="4">
    <source>
        <dbReference type="EMBL" id="SDF37829.1"/>
    </source>
</evidence>
<dbReference type="PANTHER" id="PTHR30055:SF146">
    <property type="entry name" value="HTH-TYPE TRANSCRIPTIONAL DUAL REGULATOR CECR"/>
    <property type="match status" value="1"/>
</dbReference>
<reference evidence="4 5" key="1">
    <citation type="submission" date="2016-10" db="EMBL/GenBank/DDBJ databases">
        <authorList>
            <person name="de Groot N.N."/>
        </authorList>
    </citation>
    <scope>NUCLEOTIDE SEQUENCE [LARGE SCALE GENOMIC DNA]</scope>
    <source>
        <strain evidence="5">DSM 938 / 37b4</strain>
    </source>
</reference>
<keyword evidence="3" id="KW-0804">Transcription</keyword>
<evidence type="ECO:0000313" key="5">
    <source>
        <dbReference type="Proteomes" id="UP000183812"/>
    </source>
</evidence>
<evidence type="ECO:0000256" key="1">
    <source>
        <dbReference type="ARBA" id="ARBA00023015"/>
    </source>
</evidence>